<protein>
    <submittedName>
        <fullName evidence="1">Uncharacterized protein</fullName>
    </submittedName>
</protein>
<reference evidence="1" key="1">
    <citation type="journal article" date="2023" name="Science">
        <title>Genome structures resolve the early diversification of teleost fishes.</title>
        <authorList>
            <person name="Parey E."/>
            <person name="Louis A."/>
            <person name="Montfort J."/>
            <person name="Bouchez O."/>
            <person name="Roques C."/>
            <person name="Iampietro C."/>
            <person name="Lluch J."/>
            <person name="Castinel A."/>
            <person name="Donnadieu C."/>
            <person name="Desvignes T."/>
            <person name="Floi Bucao C."/>
            <person name="Jouanno E."/>
            <person name="Wen M."/>
            <person name="Mejri S."/>
            <person name="Dirks R."/>
            <person name="Jansen H."/>
            <person name="Henkel C."/>
            <person name="Chen W.J."/>
            <person name="Zahm M."/>
            <person name="Cabau C."/>
            <person name="Klopp C."/>
            <person name="Thompson A.W."/>
            <person name="Robinson-Rechavi M."/>
            <person name="Braasch I."/>
            <person name="Lecointre G."/>
            <person name="Bobe J."/>
            <person name="Postlethwait J.H."/>
            <person name="Berthelot C."/>
            <person name="Roest Crollius H."/>
            <person name="Guiguen Y."/>
        </authorList>
    </citation>
    <scope>NUCLEOTIDE SEQUENCE</scope>
    <source>
        <strain evidence="1">NC1722</strain>
    </source>
</reference>
<comment type="caution">
    <text evidence="1">The sequence shown here is derived from an EMBL/GenBank/DDBJ whole genome shotgun (WGS) entry which is preliminary data.</text>
</comment>
<sequence>MPQNRVGLRDVSSVSFDRTVTGVLPLTEPTLRPRSLDLRYLKTGGHHSPNFHHLQNINNSRYFYKSQDNSYFVLLVGGSITRSRR</sequence>
<gene>
    <name evidence="1" type="ORF">AAFF_G00171420</name>
</gene>
<accession>A0AAD7SYJ6</accession>
<dbReference type="Proteomes" id="UP001221898">
    <property type="component" value="Unassembled WGS sequence"/>
</dbReference>
<dbReference type="AlphaFoldDB" id="A0AAD7SYJ6"/>
<organism evidence="1 2">
    <name type="scientific">Aldrovandia affinis</name>
    <dbReference type="NCBI Taxonomy" id="143900"/>
    <lineage>
        <taxon>Eukaryota</taxon>
        <taxon>Metazoa</taxon>
        <taxon>Chordata</taxon>
        <taxon>Craniata</taxon>
        <taxon>Vertebrata</taxon>
        <taxon>Euteleostomi</taxon>
        <taxon>Actinopterygii</taxon>
        <taxon>Neopterygii</taxon>
        <taxon>Teleostei</taxon>
        <taxon>Notacanthiformes</taxon>
        <taxon>Halosauridae</taxon>
        <taxon>Aldrovandia</taxon>
    </lineage>
</organism>
<evidence type="ECO:0000313" key="1">
    <source>
        <dbReference type="EMBL" id="KAJ8411136.1"/>
    </source>
</evidence>
<evidence type="ECO:0000313" key="2">
    <source>
        <dbReference type="Proteomes" id="UP001221898"/>
    </source>
</evidence>
<name>A0AAD7SYJ6_9TELE</name>
<proteinExistence type="predicted"/>
<dbReference type="EMBL" id="JAINUG010000023">
    <property type="protein sequence ID" value="KAJ8411136.1"/>
    <property type="molecule type" value="Genomic_DNA"/>
</dbReference>
<keyword evidence="2" id="KW-1185">Reference proteome</keyword>